<dbReference type="RefSeq" id="WP_156806302.1">
    <property type="nucleotide sequence ID" value="NZ_JBHSOJ010000032.1"/>
</dbReference>
<dbReference type="PROSITE" id="PS51257">
    <property type="entry name" value="PROKAR_LIPOPROTEIN"/>
    <property type="match status" value="1"/>
</dbReference>
<name>A0ABW0UGP9_9STRE</name>
<dbReference type="SMART" id="SM00062">
    <property type="entry name" value="PBPb"/>
    <property type="match status" value="1"/>
</dbReference>
<gene>
    <name evidence="3" type="ORF">ACFPQ3_11040</name>
</gene>
<protein>
    <submittedName>
        <fullName evidence="3">Transporter substrate-binding domain-containing protein</fullName>
    </submittedName>
</protein>
<dbReference type="Proteomes" id="UP001596110">
    <property type="component" value="Unassembled WGS sequence"/>
</dbReference>
<keyword evidence="4" id="KW-1185">Reference proteome</keyword>
<dbReference type="Gene3D" id="3.40.190.10">
    <property type="entry name" value="Periplasmic binding protein-like II"/>
    <property type="match status" value="2"/>
</dbReference>
<dbReference type="Pfam" id="PF00497">
    <property type="entry name" value="SBP_bac_3"/>
    <property type="match status" value="1"/>
</dbReference>
<dbReference type="EMBL" id="JBHSOJ010000032">
    <property type="protein sequence ID" value="MFC5632060.1"/>
    <property type="molecule type" value="Genomic_DNA"/>
</dbReference>
<evidence type="ECO:0000259" key="2">
    <source>
        <dbReference type="SMART" id="SM00062"/>
    </source>
</evidence>
<sequence>MKLKKLLIFLSLLGVLGVILVGCTQKSGEDTSSKVALTVATDSDTAPFTYKKGEDFKGYDIDVVKAIFKNSKEYDVTFVTTAFDSILAGLDADRYQIAANDFNYNEQRAEKYLFSDPISKSNYAIVSAKGSEYDSLDDLSGKVTEVIPGSNYAQVLENWNEANKDKAPIEIQYVANSTGLSTRVLHIETGKIDFILYDAISAAFIVEDQSYDLKVTKVTDTIGGKTDGLEYLLFADTKEGKELQTYVNKRLEELKEDGTLVKLSQGYFGDDYVSNIE</sequence>
<proteinExistence type="predicted"/>
<dbReference type="PANTHER" id="PTHR35936:SF19">
    <property type="entry name" value="AMINO-ACID-BINDING PROTEIN YXEM-RELATED"/>
    <property type="match status" value="1"/>
</dbReference>
<evidence type="ECO:0000256" key="1">
    <source>
        <dbReference type="ARBA" id="ARBA00022729"/>
    </source>
</evidence>
<feature type="domain" description="Solute-binding protein family 3/N-terminal" evidence="2">
    <location>
        <begin position="36"/>
        <end position="271"/>
    </location>
</feature>
<dbReference type="PANTHER" id="PTHR35936">
    <property type="entry name" value="MEMBRANE-BOUND LYTIC MUREIN TRANSGLYCOSYLASE F"/>
    <property type="match status" value="1"/>
</dbReference>
<organism evidence="3 4">
    <name type="scientific">Streptococcus caledonicus</name>
    <dbReference type="NCBI Taxonomy" id="2614158"/>
    <lineage>
        <taxon>Bacteria</taxon>
        <taxon>Bacillati</taxon>
        <taxon>Bacillota</taxon>
        <taxon>Bacilli</taxon>
        <taxon>Lactobacillales</taxon>
        <taxon>Streptococcaceae</taxon>
        <taxon>Streptococcus</taxon>
    </lineage>
</organism>
<dbReference type="SUPFAM" id="SSF53850">
    <property type="entry name" value="Periplasmic binding protein-like II"/>
    <property type="match status" value="1"/>
</dbReference>
<dbReference type="InterPro" id="IPR001638">
    <property type="entry name" value="Solute-binding_3/MltF_N"/>
</dbReference>
<evidence type="ECO:0000313" key="4">
    <source>
        <dbReference type="Proteomes" id="UP001596110"/>
    </source>
</evidence>
<reference evidence="4" key="1">
    <citation type="journal article" date="2019" name="Int. J. Syst. Evol. Microbiol.">
        <title>The Global Catalogue of Microorganisms (GCM) 10K type strain sequencing project: providing services to taxonomists for standard genome sequencing and annotation.</title>
        <authorList>
            <consortium name="The Broad Institute Genomics Platform"/>
            <consortium name="The Broad Institute Genome Sequencing Center for Infectious Disease"/>
            <person name="Wu L."/>
            <person name="Ma J."/>
        </authorList>
    </citation>
    <scope>NUCLEOTIDE SEQUENCE [LARGE SCALE GENOMIC DNA]</scope>
    <source>
        <strain evidence="4">DT43</strain>
    </source>
</reference>
<comment type="caution">
    <text evidence="3">The sequence shown here is derived from an EMBL/GenBank/DDBJ whole genome shotgun (WGS) entry which is preliminary data.</text>
</comment>
<evidence type="ECO:0000313" key="3">
    <source>
        <dbReference type="EMBL" id="MFC5632060.1"/>
    </source>
</evidence>
<accession>A0ABW0UGP9</accession>
<keyword evidence="1" id="KW-0732">Signal</keyword>